<evidence type="ECO:0000256" key="1">
    <source>
        <dbReference type="SAM" id="MobiDB-lite"/>
    </source>
</evidence>
<gene>
    <name evidence="3" type="ORF">NCTC11679_06377</name>
</gene>
<protein>
    <submittedName>
        <fullName evidence="3">Cyclic beta 1-2 glucan synthase</fullName>
    </submittedName>
</protein>
<dbReference type="SUPFAM" id="SSF74650">
    <property type="entry name" value="Galactose mutarotase-like"/>
    <property type="match status" value="1"/>
</dbReference>
<dbReference type="Proteomes" id="UP000255239">
    <property type="component" value="Unassembled WGS sequence"/>
</dbReference>
<dbReference type="GO" id="GO:0030246">
    <property type="term" value="F:carbohydrate binding"/>
    <property type="evidence" value="ECO:0007669"/>
    <property type="project" value="InterPro"/>
</dbReference>
<name>A0A378H4A6_KLEPN</name>
<accession>A0A378H4A6</accession>
<evidence type="ECO:0000313" key="4">
    <source>
        <dbReference type="Proteomes" id="UP000255239"/>
    </source>
</evidence>
<dbReference type="InterPro" id="IPR010383">
    <property type="entry name" value="Glyco_hydrolase_94_b-supersand"/>
</dbReference>
<proteinExistence type="predicted"/>
<evidence type="ECO:0000313" key="3">
    <source>
        <dbReference type="EMBL" id="STX11918.1"/>
    </source>
</evidence>
<dbReference type="Pfam" id="PF06165">
    <property type="entry name" value="GH94_b-supersand"/>
    <property type="match status" value="1"/>
</dbReference>
<dbReference type="SMART" id="SM01068">
    <property type="entry name" value="CBM_X"/>
    <property type="match status" value="1"/>
</dbReference>
<dbReference type="EMBL" id="UGMG01000004">
    <property type="protein sequence ID" value="STX11918.1"/>
    <property type="molecule type" value="Genomic_DNA"/>
</dbReference>
<organism evidence="3 4">
    <name type="scientific">Klebsiella pneumoniae</name>
    <dbReference type="NCBI Taxonomy" id="573"/>
    <lineage>
        <taxon>Bacteria</taxon>
        <taxon>Pseudomonadati</taxon>
        <taxon>Pseudomonadota</taxon>
        <taxon>Gammaproteobacteria</taxon>
        <taxon>Enterobacterales</taxon>
        <taxon>Enterobacteriaceae</taxon>
        <taxon>Klebsiella/Raoultella group</taxon>
        <taxon>Klebsiella</taxon>
        <taxon>Klebsiella pneumoniae complex</taxon>
    </lineage>
</organism>
<dbReference type="InterPro" id="IPR052047">
    <property type="entry name" value="GH94_Enzymes"/>
</dbReference>
<dbReference type="PANTHER" id="PTHR37469:SF2">
    <property type="entry name" value="CELLOBIONIC ACID PHOSPHORYLASE"/>
    <property type="match status" value="1"/>
</dbReference>
<dbReference type="PANTHER" id="PTHR37469">
    <property type="entry name" value="CELLOBIONIC ACID PHOSPHORYLASE-RELATED"/>
    <property type="match status" value="1"/>
</dbReference>
<dbReference type="AlphaFoldDB" id="A0A378H4A6"/>
<dbReference type="GO" id="GO:0005975">
    <property type="term" value="P:carbohydrate metabolic process"/>
    <property type="evidence" value="ECO:0007669"/>
    <property type="project" value="InterPro"/>
</dbReference>
<evidence type="ECO:0000259" key="2">
    <source>
        <dbReference type="Pfam" id="PF06165"/>
    </source>
</evidence>
<dbReference type="InterPro" id="IPR037820">
    <property type="entry name" value="GH94N_NdvB"/>
</dbReference>
<dbReference type="GO" id="GO:0003824">
    <property type="term" value="F:catalytic activity"/>
    <property type="evidence" value="ECO:0007669"/>
    <property type="project" value="InterPro"/>
</dbReference>
<feature type="region of interest" description="Disordered" evidence="1">
    <location>
        <begin position="391"/>
        <end position="410"/>
    </location>
</feature>
<dbReference type="InterPro" id="IPR037018">
    <property type="entry name" value="GH65_N"/>
</dbReference>
<dbReference type="InterPro" id="IPR011013">
    <property type="entry name" value="Gal_mutarotase_sf_dom"/>
</dbReference>
<dbReference type="Gene3D" id="2.70.98.40">
    <property type="entry name" value="Glycoside hydrolase, family 65, N-terminal domain"/>
    <property type="match status" value="1"/>
</dbReference>
<dbReference type="CDD" id="cd11753">
    <property type="entry name" value="GH94N_ChvB_NdvB_2_like"/>
    <property type="match status" value="1"/>
</dbReference>
<sequence length="410" mass="45928">MPDAVDLYSPRRHFESHEGMVKPVRYEPRIFYSVDTPAPDIQLLSNGHYHLMLTAGGGGYSRWNDIALTRWRSDTTRDNWGSFCYIRDTQTGDVWSNTWQPTCYTSGQDEEVLFTDAGAEFRRSLGGLSVKTQVVISPEDDVELRRLTLIHRGRKPRSLELTTYAEVVLAPDASDLAHPAFSNLFIQTELAPERDAILCHRRPRSPDEPGPCLFHMMVVHGDNRHNVSFETDRARFIGRGRNPANAQAIETGGMLGNTSGSVLDPILAIRNAIILQPGQPVTIDIIYGISETRQQSLALLEKYRDYPIADRVFELAWSHSLVVLRQMNASEDDATLFNNLASAVLYPVQELRAEGQAIGRNRRGQSGLWGWGNFRGSADSAAEYNQRGKYHLSDHTDSGTPLLETERAGC</sequence>
<reference evidence="3 4" key="1">
    <citation type="submission" date="2018-06" db="EMBL/GenBank/DDBJ databases">
        <authorList>
            <consortium name="Pathogen Informatics"/>
            <person name="Doyle S."/>
        </authorList>
    </citation>
    <scope>NUCLEOTIDE SEQUENCE [LARGE SCALE GENOMIC DNA]</scope>
    <source>
        <strain evidence="3 4">NCTC11679</strain>
    </source>
</reference>
<feature type="domain" description="Glycosyl hydrolase 94 supersandwich" evidence="2">
    <location>
        <begin position="29"/>
        <end position="305"/>
    </location>
</feature>